<dbReference type="KEGG" id="bvg:104885781"/>
<dbReference type="EMBL" id="KQ098238">
    <property type="protein sequence ID" value="KMS93864.1"/>
    <property type="molecule type" value="Genomic_DNA"/>
</dbReference>
<proteinExistence type="predicted"/>
<dbReference type="Proteomes" id="UP000035740">
    <property type="component" value="Unassembled WGS sequence"/>
</dbReference>
<organism evidence="2 3">
    <name type="scientific">Beta vulgaris subsp. vulgaris</name>
    <name type="common">Beet</name>
    <dbReference type="NCBI Taxonomy" id="3555"/>
    <lineage>
        <taxon>Eukaryota</taxon>
        <taxon>Viridiplantae</taxon>
        <taxon>Streptophyta</taxon>
        <taxon>Embryophyta</taxon>
        <taxon>Tracheophyta</taxon>
        <taxon>Spermatophyta</taxon>
        <taxon>Magnoliopsida</taxon>
        <taxon>eudicotyledons</taxon>
        <taxon>Gunneridae</taxon>
        <taxon>Pentapetalae</taxon>
        <taxon>Caryophyllales</taxon>
        <taxon>Chenopodiaceae</taxon>
        <taxon>Betoideae</taxon>
        <taxon>Beta</taxon>
    </lineage>
</organism>
<sequence>ADGKRFWRAISSPNDLISSLRIDLAGQVPVLTTAWHYNALCRSPDVDCVVTVNCKSSAKSANLIAESRHIRSSHLRSKNPIQFAIADFREARNAFCTRDSSDSVIIALQDATQMSVKPNSASLSEFFDNFADADRRAAMSWRNAPKVYARRSSGRWGWNWLLGITLFIATVVLVGSFWSNTTMIVAITVLMASSIVFQFDWILPLIRGLFQA</sequence>
<keyword evidence="3" id="KW-1185">Reference proteome</keyword>
<dbReference type="AlphaFoldDB" id="A0A0J8AYH1"/>
<evidence type="ECO:0000256" key="1">
    <source>
        <dbReference type="SAM" id="Phobius"/>
    </source>
</evidence>
<name>A0A0J8AYH1_BETVV</name>
<gene>
    <name evidence="2" type="ORF">BVRB_027160</name>
</gene>
<protein>
    <submittedName>
        <fullName evidence="2">Uncharacterized protein</fullName>
    </submittedName>
</protein>
<reference evidence="2 3" key="1">
    <citation type="journal article" date="2014" name="Nature">
        <title>The genome of the recently domesticated crop plant sugar beet (Beta vulgaris).</title>
        <authorList>
            <person name="Dohm J.C."/>
            <person name="Minoche A.E."/>
            <person name="Holtgrawe D."/>
            <person name="Capella-Gutierrez S."/>
            <person name="Zakrzewski F."/>
            <person name="Tafer H."/>
            <person name="Rupp O."/>
            <person name="Sorensen T.R."/>
            <person name="Stracke R."/>
            <person name="Reinhardt R."/>
            <person name="Goesmann A."/>
            <person name="Kraft T."/>
            <person name="Schulz B."/>
            <person name="Stadler P.F."/>
            <person name="Schmidt T."/>
            <person name="Gabaldon T."/>
            <person name="Lehrach H."/>
            <person name="Weisshaar B."/>
            <person name="Himmelbauer H."/>
        </authorList>
    </citation>
    <scope>NUCLEOTIDE SEQUENCE [LARGE SCALE GENOMIC DNA]</scope>
    <source>
        <tissue evidence="2">Taproot</tissue>
    </source>
</reference>
<feature type="transmembrane region" description="Helical" evidence="1">
    <location>
        <begin position="158"/>
        <end position="178"/>
    </location>
</feature>
<keyword evidence="1" id="KW-1133">Transmembrane helix</keyword>
<keyword evidence="1" id="KW-0472">Membrane</keyword>
<feature type="non-terminal residue" evidence="2">
    <location>
        <position position="1"/>
    </location>
</feature>
<accession>A0A0J8AYH1</accession>
<evidence type="ECO:0000313" key="2">
    <source>
        <dbReference type="EMBL" id="KMS93864.1"/>
    </source>
</evidence>
<evidence type="ECO:0000313" key="3">
    <source>
        <dbReference type="Proteomes" id="UP000035740"/>
    </source>
</evidence>
<keyword evidence="1" id="KW-0812">Transmembrane</keyword>
<dbReference type="Gramene" id="KMS93864">
    <property type="protein sequence ID" value="KMS93864"/>
    <property type="gene ID" value="BVRB_027160"/>
</dbReference>
<feature type="transmembrane region" description="Helical" evidence="1">
    <location>
        <begin position="184"/>
        <end position="206"/>
    </location>
</feature>